<dbReference type="Proteomes" id="UP000790709">
    <property type="component" value="Unassembled WGS sequence"/>
</dbReference>
<keyword evidence="2" id="KW-1185">Reference proteome</keyword>
<protein>
    <submittedName>
        <fullName evidence="1">Uncharacterized protein</fullName>
    </submittedName>
</protein>
<reference evidence="1" key="1">
    <citation type="journal article" date="2021" name="New Phytol.">
        <title>Evolutionary innovations through gain and loss of genes in the ectomycorrhizal Boletales.</title>
        <authorList>
            <person name="Wu G."/>
            <person name="Miyauchi S."/>
            <person name="Morin E."/>
            <person name="Kuo A."/>
            <person name="Drula E."/>
            <person name="Varga T."/>
            <person name="Kohler A."/>
            <person name="Feng B."/>
            <person name="Cao Y."/>
            <person name="Lipzen A."/>
            <person name="Daum C."/>
            <person name="Hundley H."/>
            <person name="Pangilinan J."/>
            <person name="Johnson J."/>
            <person name="Barry K."/>
            <person name="LaButti K."/>
            <person name="Ng V."/>
            <person name="Ahrendt S."/>
            <person name="Min B."/>
            <person name="Choi I.G."/>
            <person name="Park H."/>
            <person name="Plett J.M."/>
            <person name="Magnuson J."/>
            <person name="Spatafora J.W."/>
            <person name="Nagy L.G."/>
            <person name="Henrissat B."/>
            <person name="Grigoriev I.V."/>
            <person name="Yang Z.L."/>
            <person name="Xu J."/>
            <person name="Martin F.M."/>
        </authorList>
    </citation>
    <scope>NUCLEOTIDE SEQUENCE</scope>
    <source>
        <strain evidence="1">KUC20120723A-06</strain>
    </source>
</reference>
<accession>A0ACB8B150</accession>
<organism evidence="1 2">
    <name type="scientific">Leucogyrophana mollusca</name>
    <dbReference type="NCBI Taxonomy" id="85980"/>
    <lineage>
        <taxon>Eukaryota</taxon>
        <taxon>Fungi</taxon>
        <taxon>Dikarya</taxon>
        <taxon>Basidiomycota</taxon>
        <taxon>Agaricomycotina</taxon>
        <taxon>Agaricomycetes</taxon>
        <taxon>Agaricomycetidae</taxon>
        <taxon>Boletales</taxon>
        <taxon>Boletales incertae sedis</taxon>
        <taxon>Leucogyrophana</taxon>
    </lineage>
</organism>
<name>A0ACB8B150_9AGAM</name>
<proteinExistence type="predicted"/>
<evidence type="ECO:0000313" key="1">
    <source>
        <dbReference type="EMBL" id="KAH7918843.1"/>
    </source>
</evidence>
<gene>
    <name evidence="1" type="ORF">BV22DRAFT_895355</name>
</gene>
<evidence type="ECO:0000313" key="2">
    <source>
        <dbReference type="Proteomes" id="UP000790709"/>
    </source>
</evidence>
<dbReference type="EMBL" id="MU266727">
    <property type="protein sequence ID" value="KAH7918843.1"/>
    <property type="molecule type" value="Genomic_DNA"/>
</dbReference>
<sequence length="343" mass="37817">MSQPVSGAATVPQLDIDLNETYGALFLGSTFAAMLFGLTNVQAFVYFQNHRGSGITFFKLVIYYLWILDAIHLAFAVHMTYYYLIINYANPLALPVIVWSFQARVIIDTLIVYAIHLLYVQRLWILSRGRSRILPSIMTVIMVLSSAIAVTLIWAVYQCHVFTDLSGIQWSVYVTLGAMASMDVLIASSMCYLLSTAHTGFSRTDSFLTKLMTYVLNTGLLTSLCSLTVVITCAVMPGNFVYLGVDFVCVKLYVNAYVALLNAPHYLQNGSTPGDGAQNVDLRINLPPISVSQGGTEVSKHEMSMAEHPTRPPPSGGVQALSPNRYQERPIAVTVELDTFSEP</sequence>
<comment type="caution">
    <text evidence="1">The sequence shown here is derived from an EMBL/GenBank/DDBJ whole genome shotgun (WGS) entry which is preliminary data.</text>
</comment>